<keyword evidence="18" id="KW-1185">Reference proteome</keyword>
<evidence type="ECO:0000256" key="2">
    <source>
        <dbReference type="ARBA" id="ARBA00008834"/>
    </source>
</evidence>
<protein>
    <recommendedName>
        <fullName evidence="13">galacturonan 1,4-alpha-galacturonidase</fullName>
        <ecNumber evidence="13">3.2.1.67</ecNumber>
    </recommendedName>
</protein>
<dbReference type="EC" id="3.2.1.67" evidence="13"/>
<keyword evidence="11" id="KW-0624">Polysaccharide degradation</keyword>
<name>A0A1M2VE65_TRAPU</name>
<feature type="region of interest" description="Disordered" evidence="16">
    <location>
        <begin position="354"/>
        <end position="377"/>
    </location>
</feature>
<keyword evidence="4" id="KW-0732">Signal</keyword>
<dbReference type="SUPFAM" id="SSF51126">
    <property type="entry name" value="Pectin lyase-like"/>
    <property type="match status" value="1"/>
</dbReference>
<comment type="subcellular location">
    <subcellularLocation>
        <location evidence="1">Secreted</location>
    </subcellularLocation>
</comment>
<dbReference type="Pfam" id="PF00295">
    <property type="entry name" value="Glyco_hydro_28"/>
    <property type="match status" value="1"/>
</dbReference>
<dbReference type="OMA" id="WWSWYGN"/>
<dbReference type="EMBL" id="MNAD01001366">
    <property type="protein sequence ID" value="OJT05885.1"/>
    <property type="molecule type" value="Genomic_DNA"/>
</dbReference>
<keyword evidence="10" id="KW-0961">Cell wall biogenesis/degradation</keyword>
<evidence type="ECO:0000256" key="13">
    <source>
        <dbReference type="ARBA" id="ARBA00038933"/>
    </source>
</evidence>
<evidence type="ECO:0000256" key="5">
    <source>
        <dbReference type="ARBA" id="ARBA00022801"/>
    </source>
</evidence>
<organism evidence="17 18">
    <name type="scientific">Trametes pubescens</name>
    <name type="common">White-rot fungus</name>
    <dbReference type="NCBI Taxonomy" id="154538"/>
    <lineage>
        <taxon>Eukaryota</taxon>
        <taxon>Fungi</taxon>
        <taxon>Dikarya</taxon>
        <taxon>Basidiomycota</taxon>
        <taxon>Agaricomycotina</taxon>
        <taxon>Agaricomycetes</taxon>
        <taxon>Polyporales</taxon>
        <taxon>Polyporaceae</taxon>
        <taxon>Trametes</taxon>
    </lineage>
</organism>
<accession>A0A1M2VE65</accession>
<evidence type="ECO:0000256" key="1">
    <source>
        <dbReference type="ARBA" id="ARBA00004613"/>
    </source>
</evidence>
<keyword evidence="8" id="KW-0119">Carbohydrate metabolism</keyword>
<evidence type="ECO:0000313" key="18">
    <source>
        <dbReference type="Proteomes" id="UP000184267"/>
    </source>
</evidence>
<dbReference type="PANTHER" id="PTHR31736">
    <property type="match status" value="1"/>
</dbReference>
<dbReference type="GO" id="GO:0071555">
    <property type="term" value="P:cell wall organization"/>
    <property type="evidence" value="ECO:0007669"/>
    <property type="project" value="UniProtKB-KW"/>
</dbReference>
<evidence type="ECO:0000256" key="8">
    <source>
        <dbReference type="ARBA" id="ARBA00023277"/>
    </source>
</evidence>
<dbReference type="AlphaFoldDB" id="A0A1M2VE65"/>
<dbReference type="InterPro" id="IPR011050">
    <property type="entry name" value="Pectin_lyase_fold/virulence"/>
</dbReference>
<comment type="catalytic activity">
    <reaction evidence="14">
        <text>[(1-&gt;4)-alpha-D-galacturonosyl](n) + H2O = alpha-D-galacturonate + [(1-&gt;4)-alpha-D-galacturonosyl](n-1)</text>
        <dbReference type="Rhea" id="RHEA:14117"/>
        <dbReference type="Rhea" id="RHEA-COMP:14570"/>
        <dbReference type="Rhea" id="RHEA-COMP:14572"/>
        <dbReference type="ChEBI" id="CHEBI:15377"/>
        <dbReference type="ChEBI" id="CHEBI:58658"/>
        <dbReference type="ChEBI" id="CHEBI:140523"/>
        <dbReference type="EC" id="3.2.1.67"/>
    </reaction>
</comment>
<dbReference type="GO" id="GO:0004650">
    <property type="term" value="F:polygalacturonase activity"/>
    <property type="evidence" value="ECO:0007669"/>
    <property type="project" value="InterPro"/>
</dbReference>
<dbReference type="GO" id="GO:0047911">
    <property type="term" value="F:galacturan 1,4-alpha-galacturonidase activity"/>
    <property type="evidence" value="ECO:0007669"/>
    <property type="project" value="UniProtKB-EC"/>
</dbReference>
<keyword evidence="7" id="KW-0325">Glycoprotein</keyword>
<evidence type="ECO:0000256" key="9">
    <source>
        <dbReference type="ARBA" id="ARBA00023295"/>
    </source>
</evidence>
<comment type="caution">
    <text evidence="17">The sequence shown here is derived from an EMBL/GenBank/DDBJ whole genome shotgun (WGS) entry which is preliminary data.</text>
</comment>
<gene>
    <name evidence="17" type="ORF">TRAPUB_3235</name>
</gene>
<evidence type="ECO:0000256" key="4">
    <source>
        <dbReference type="ARBA" id="ARBA00022729"/>
    </source>
</evidence>
<evidence type="ECO:0000313" key="17">
    <source>
        <dbReference type="EMBL" id="OJT05885.1"/>
    </source>
</evidence>
<dbReference type="Gene3D" id="2.160.20.10">
    <property type="entry name" value="Single-stranded right-handed beta-helix, Pectin lyase-like"/>
    <property type="match status" value="1"/>
</dbReference>
<evidence type="ECO:0000256" key="14">
    <source>
        <dbReference type="ARBA" id="ARBA00048766"/>
    </source>
</evidence>
<sequence>MQWNLANSHVDLHGKLNFVFDLAYWMDPAHTFQVIFIQSQSSWFVITGHDFTVDAHGTGGIIGNGQHWWSWYGNGTRLDGDGRPVALTLSNVTRGTVRGFVVDAPPFWCNAVADSRDVLYDGMHCNATNADPTYFGQNIVWNTDGIDTFRSEKITLRNFDITSGDDCLAIKGNSTRILAQNVTCRGGTGIAFGSVGQYADLPDYVNDVVLEDVTFVRPDPQIQPLMEHGVYFKSWTGTRIGFPPTGGGAGGGLVSGVVVRNVKLDEVTTPIQLYQTNLGHPGDAPSKLQFANLTFEHWSGTAQNATIVDLQCSSAAPCEDLAFEDIDIAAPAGEEAAYHCVNVESASGLPAGDVAGAQQASKRKKAQRCSRQPAAHVQTRMMGRLRDDRWLSSAALGTGDVWLEDWV</sequence>
<dbReference type="InterPro" id="IPR012334">
    <property type="entry name" value="Pectin_lyas_fold"/>
</dbReference>
<reference evidence="17 18" key="1">
    <citation type="submission" date="2016-10" db="EMBL/GenBank/DDBJ databases">
        <title>Genome sequence of the basidiomycete white-rot fungus Trametes pubescens.</title>
        <authorList>
            <person name="Makela M.R."/>
            <person name="Granchi Z."/>
            <person name="Peng M."/>
            <person name="De Vries R.P."/>
            <person name="Grigoriev I."/>
            <person name="Riley R."/>
            <person name="Hilden K."/>
        </authorList>
    </citation>
    <scope>NUCLEOTIDE SEQUENCE [LARGE SCALE GENOMIC DNA]</scope>
    <source>
        <strain evidence="17 18">FBCC735</strain>
    </source>
</reference>
<dbReference type="STRING" id="154538.A0A1M2VE65"/>
<evidence type="ECO:0000256" key="12">
    <source>
        <dbReference type="ARBA" id="ARBA00037312"/>
    </source>
</evidence>
<keyword evidence="6" id="KW-1015">Disulfide bond</keyword>
<evidence type="ECO:0000256" key="11">
    <source>
        <dbReference type="ARBA" id="ARBA00023326"/>
    </source>
</evidence>
<comment type="similarity">
    <text evidence="2 15">Belongs to the glycosyl hydrolase 28 family.</text>
</comment>
<evidence type="ECO:0000256" key="15">
    <source>
        <dbReference type="RuleBase" id="RU361169"/>
    </source>
</evidence>
<keyword evidence="5 15" id="KW-0378">Hydrolase</keyword>
<evidence type="ECO:0000256" key="16">
    <source>
        <dbReference type="SAM" id="MobiDB-lite"/>
    </source>
</evidence>
<dbReference type="Proteomes" id="UP000184267">
    <property type="component" value="Unassembled WGS sequence"/>
</dbReference>
<dbReference type="InterPro" id="IPR000743">
    <property type="entry name" value="Glyco_hydro_28"/>
</dbReference>
<evidence type="ECO:0000256" key="6">
    <source>
        <dbReference type="ARBA" id="ARBA00023157"/>
    </source>
</evidence>
<keyword evidence="3" id="KW-0964">Secreted</keyword>
<evidence type="ECO:0000256" key="7">
    <source>
        <dbReference type="ARBA" id="ARBA00023180"/>
    </source>
</evidence>
<evidence type="ECO:0000256" key="3">
    <source>
        <dbReference type="ARBA" id="ARBA00022525"/>
    </source>
</evidence>
<dbReference type="OrthoDB" id="187139at2759"/>
<dbReference type="GO" id="GO:0005576">
    <property type="term" value="C:extracellular region"/>
    <property type="evidence" value="ECO:0007669"/>
    <property type="project" value="UniProtKB-SubCell"/>
</dbReference>
<comment type="function">
    <text evidence="12">Specific in hydrolyzing the terminal glycosidic bond of polygalacturonic acid and oligogalacturonates.</text>
</comment>
<proteinExistence type="inferred from homology"/>
<evidence type="ECO:0000256" key="10">
    <source>
        <dbReference type="ARBA" id="ARBA00023316"/>
    </source>
</evidence>
<keyword evidence="9 15" id="KW-0326">Glycosidase</keyword>
<dbReference type="GO" id="GO:0000272">
    <property type="term" value="P:polysaccharide catabolic process"/>
    <property type="evidence" value="ECO:0007669"/>
    <property type="project" value="UniProtKB-KW"/>
</dbReference>
<dbReference type="PANTHER" id="PTHR31736:SF12">
    <property type="entry name" value="EXO-POLYGALACTURONASE, PUTATIVE-RELATED"/>
    <property type="match status" value="1"/>
</dbReference>